<dbReference type="Proteomes" id="UP000298416">
    <property type="component" value="Unassembled WGS sequence"/>
</dbReference>
<keyword evidence="3" id="KW-1185">Reference proteome</keyword>
<proteinExistence type="predicted"/>
<accession>A0A8X9AB57</accession>
<evidence type="ECO:0000313" key="3">
    <source>
        <dbReference type="Proteomes" id="UP000298416"/>
    </source>
</evidence>
<evidence type="ECO:0000256" key="1">
    <source>
        <dbReference type="ARBA" id="ARBA00023267"/>
    </source>
</evidence>
<reference evidence="2" key="2">
    <citation type="submission" date="2020-08" db="EMBL/GenBank/DDBJ databases">
        <title>Plant Genome Project.</title>
        <authorList>
            <person name="Zhang R.-G."/>
        </authorList>
    </citation>
    <scope>NUCLEOTIDE SEQUENCE</scope>
    <source>
        <strain evidence="2">Huo1</strain>
        <tissue evidence="2">Leaf</tissue>
    </source>
</reference>
<name>A0A8X9AB57_SALSN</name>
<sequence>MPHCSSMCTGKFSLTAAAAVESFRLPEVPPVHQITIPVMSPSSSLSTPPADGVRRRLKLSNSTRGAFVTCFRFCSESPDEKEHCAQFRLSTLVMVSYESLLNFVKMRGLITFVGPPASAIRDKRIMGAAGVPLVPGYHGYDYEQDIDLMKLEAEKIGYPMLIKEVEERLLKDEANTNSVDGGGGAGAACFNGGAGTSCLSSGSGGAGTACFNNGSGGGAGTSCFSGNDWSDLSLTGGAAHTGITDLI</sequence>
<dbReference type="InterPro" id="IPR050856">
    <property type="entry name" value="Biotin_carboxylase_complex"/>
</dbReference>
<dbReference type="EMBL" id="PNBA02000002">
    <property type="protein sequence ID" value="KAG6435088.1"/>
    <property type="molecule type" value="Genomic_DNA"/>
</dbReference>
<dbReference type="GO" id="GO:0004485">
    <property type="term" value="F:methylcrotonoyl-CoA carboxylase activity"/>
    <property type="evidence" value="ECO:0007669"/>
    <property type="project" value="TreeGrafter"/>
</dbReference>
<dbReference type="GO" id="GO:0005739">
    <property type="term" value="C:mitochondrion"/>
    <property type="evidence" value="ECO:0007669"/>
    <property type="project" value="TreeGrafter"/>
</dbReference>
<organism evidence="2">
    <name type="scientific">Salvia splendens</name>
    <name type="common">Scarlet sage</name>
    <dbReference type="NCBI Taxonomy" id="180675"/>
    <lineage>
        <taxon>Eukaryota</taxon>
        <taxon>Viridiplantae</taxon>
        <taxon>Streptophyta</taxon>
        <taxon>Embryophyta</taxon>
        <taxon>Tracheophyta</taxon>
        <taxon>Spermatophyta</taxon>
        <taxon>Magnoliopsida</taxon>
        <taxon>eudicotyledons</taxon>
        <taxon>Gunneridae</taxon>
        <taxon>Pentapetalae</taxon>
        <taxon>asterids</taxon>
        <taxon>lamiids</taxon>
        <taxon>Lamiales</taxon>
        <taxon>Lamiaceae</taxon>
        <taxon>Nepetoideae</taxon>
        <taxon>Mentheae</taxon>
        <taxon>Salviinae</taxon>
        <taxon>Salvia</taxon>
        <taxon>Salvia subgen. Calosphace</taxon>
        <taxon>core Calosphace</taxon>
    </lineage>
</organism>
<reference evidence="2" key="1">
    <citation type="submission" date="2018-01" db="EMBL/GenBank/DDBJ databases">
        <authorList>
            <person name="Mao J.F."/>
        </authorList>
    </citation>
    <scope>NUCLEOTIDE SEQUENCE</scope>
    <source>
        <strain evidence="2">Huo1</strain>
        <tissue evidence="2">Leaf</tissue>
    </source>
</reference>
<dbReference type="Gene3D" id="3.30.470.20">
    <property type="entry name" value="ATP-grasp fold, B domain"/>
    <property type="match status" value="1"/>
</dbReference>
<dbReference type="PANTHER" id="PTHR18866">
    <property type="entry name" value="CARBOXYLASE:PYRUVATE/ACETYL-COA/PROPIONYL-COA CARBOXYLASE"/>
    <property type="match status" value="1"/>
</dbReference>
<dbReference type="AlphaFoldDB" id="A0A8X9AB57"/>
<evidence type="ECO:0000313" key="2">
    <source>
        <dbReference type="EMBL" id="KAG6435088.1"/>
    </source>
</evidence>
<protein>
    <submittedName>
        <fullName evidence="2">Uncharacterized protein</fullName>
    </submittedName>
</protein>
<gene>
    <name evidence="2" type="ORF">SASPL_106739</name>
</gene>
<comment type="caution">
    <text evidence="2">The sequence shown here is derived from an EMBL/GenBank/DDBJ whole genome shotgun (WGS) entry which is preliminary data.</text>
</comment>
<dbReference type="PANTHER" id="PTHR18866:SF33">
    <property type="entry name" value="METHYLCROTONOYL-COA CARBOXYLASE SUBUNIT ALPHA, MITOCHONDRIAL-RELATED"/>
    <property type="match status" value="1"/>
</dbReference>
<keyword evidence="1" id="KW-0092">Biotin</keyword>